<dbReference type="Pfam" id="PF11295">
    <property type="entry name" value="DUF3096"/>
    <property type="match status" value="1"/>
</dbReference>
<accession>A0A369CJV7</accession>
<reference evidence="2 3" key="1">
    <citation type="submission" date="2018-07" db="EMBL/GenBank/DDBJ databases">
        <title>Genomic Encyclopedia of Type Strains, Phase IV (KMG-IV): sequencing the most valuable type-strain genomes for metagenomic binning, comparative biology and taxonomic classification.</title>
        <authorList>
            <person name="Goeker M."/>
        </authorList>
    </citation>
    <scope>NUCLEOTIDE SEQUENCE [LARGE SCALE GENOMIC DNA]</scope>
    <source>
        <strain evidence="2 3">DSM 26407</strain>
    </source>
</reference>
<evidence type="ECO:0000313" key="2">
    <source>
        <dbReference type="EMBL" id="RCX33365.1"/>
    </source>
</evidence>
<gene>
    <name evidence="2" type="ORF">DFQ59_101666</name>
</gene>
<dbReference type="AlphaFoldDB" id="A0A369CJV7"/>
<dbReference type="EMBL" id="QPJY01000001">
    <property type="protein sequence ID" value="RCX33365.1"/>
    <property type="molecule type" value="Genomic_DNA"/>
</dbReference>
<keyword evidence="1" id="KW-1133">Transmembrane helix</keyword>
<dbReference type="Proteomes" id="UP000252707">
    <property type="component" value="Unassembled WGS sequence"/>
</dbReference>
<dbReference type="RefSeq" id="WP_170142010.1">
    <property type="nucleotide sequence ID" value="NZ_QPJY01000001.1"/>
</dbReference>
<keyword evidence="3" id="KW-1185">Reference proteome</keyword>
<proteinExistence type="predicted"/>
<evidence type="ECO:0000256" key="1">
    <source>
        <dbReference type="SAM" id="Phobius"/>
    </source>
</evidence>
<evidence type="ECO:0000313" key="3">
    <source>
        <dbReference type="Proteomes" id="UP000252707"/>
    </source>
</evidence>
<protein>
    <submittedName>
        <fullName evidence="2">DUF3096 family protein</fullName>
    </submittedName>
</protein>
<feature type="transmembrane region" description="Helical" evidence="1">
    <location>
        <begin position="12"/>
        <end position="43"/>
    </location>
</feature>
<name>A0A369CJV7_9GAMM</name>
<sequence length="44" mass="4682">MTIHLQLMPVLALAAGIAILVVPRLLNYIVAAYLIAIGVIGLIR</sequence>
<organism evidence="2 3">
    <name type="scientific">Thioalbus denitrificans</name>
    <dbReference type="NCBI Taxonomy" id="547122"/>
    <lineage>
        <taxon>Bacteria</taxon>
        <taxon>Pseudomonadati</taxon>
        <taxon>Pseudomonadota</taxon>
        <taxon>Gammaproteobacteria</taxon>
        <taxon>Chromatiales</taxon>
        <taxon>Ectothiorhodospiraceae</taxon>
        <taxon>Thioalbus</taxon>
    </lineage>
</organism>
<dbReference type="InterPro" id="IPR021446">
    <property type="entry name" value="DUF3096"/>
</dbReference>
<keyword evidence="1" id="KW-0472">Membrane</keyword>
<comment type="caution">
    <text evidence="2">The sequence shown here is derived from an EMBL/GenBank/DDBJ whole genome shotgun (WGS) entry which is preliminary data.</text>
</comment>
<keyword evidence="1" id="KW-0812">Transmembrane</keyword>